<dbReference type="RefSeq" id="XP_040759390.1">
    <property type="nucleotide sequence ID" value="XM_040913275.1"/>
</dbReference>
<evidence type="ECO:0000313" key="1">
    <source>
        <dbReference type="EMBL" id="KZT01650.1"/>
    </source>
</evidence>
<accession>A0A165BU12</accession>
<protein>
    <submittedName>
        <fullName evidence="1">Uncharacterized protein</fullName>
    </submittedName>
</protein>
<dbReference type="AlphaFoldDB" id="A0A165BU12"/>
<dbReference type="InParanoid" id="A0A165BU12"/>
<name>A0A165BU12_9APHY</name>
<dbReference type="Proteomes" id="UP000076871">
    <property type="component" value="Unassembled WGS sequence"/>
</dbReference>
<dbReference type="GeneID" id="63830303"/>
<organism evidence="1 2">
    <name type="scientific">Laetiporus sulphureus 93-53</name>
    <dbReference type="NCBI Taxonomy" id="1314785"/>
    <lineage>
        <taxon>Eukaryota</taxon>
        <taxon>Fungi</taxon>
        <taxon>Dikarya</taxon>
        <taxon>Basidiomycota</taxon>
        <taxon>Agaricomycotina</taxon>
        <taxon>Agaricomycetes</taxon>
        <taxon>Polyporales</taxon>
        <taxon>Laetiporus</taxon>
    </lineage>
</organism>
<sequence>MSSSSAQSATATDVKMEVATVERASLGESPLASESNVKPLPVSASPGTAFLRDLLTDLENILQRPLCMVTLAKDPVITEDISEGIIDIVDALTDTFADIQNRFLNNEEVMHSKVDKGASAIFAAIIRQCAGDMDPLGVPAHTNSVPEHIKSTIAKGIEAGIHVVTVTIDACLSAIKATLARFRPLLKTAAKAPSLLPPPTDKTYHTLLTSEQVTHICATALAIWYQRITQRIQKAEAWSKVIFHGMRLAPNKMLLTFSHDSPDTLIRDALQAICIILNLEPHAASPVLAGARTVMLPQGFCPVLPTVKLFILACLRCHPVSSSLLTGEEIMTELHTNPVFTDVYFNGIPAFTTFAGPEDTRERASLIFSIKDLKRDFCSRFLIGHDNRGEPSMSV</sequence>
<keyword evidence="2" id="KW-1185">Reference proteome</keyword>
<gene>
    <name evidence="1" type="ORF">LAESUDRAFT_763518</name>
</gene>
<dbReference type="EMBL" id="KV427661">
    <property type="protein sequence ID" value="KZT01650.1"/>
    <property type="molecule type" value="Genomic_DNA"/>
</dbReference>
<proteinExistence type="predicted"/>
<evidence type="ECO:0000313" key="2">
    <source>
        <dbReference type="Proteomes" id="UP000076871"/>
    </source>
</evidence>
<reference evidence="1 2" key="1">
    <citation type="journal article" date="2016" name="Mol. Biol. Evol.">
        <title>Comparative Genomics of Early-Diverging Mushroom-Forming Fungi Provides Insights into the Origins of Lignocellulose Decay Capabilities.</title>
        <authorList>
            <person name="Nagy L.G."/>
            <person name="Riley R."/>
            <person name="Tritt A."/>
            <person name="Adam C."/>
            <person name="Daum C."/>
            <person name="Floudas D."/>
            <person name="Sun H."/>
            <person name="Yadav J.S."/>
            <person name="Pangilinan J."/>
            <person name="Larsson K.H."/>
            <person name="Matsuura K."/>
            <person name="Barry K."/>
            <person name="Labutti K."/>
            <person name="Kuo R."/>
            <person name="Ohm R.A."/>
            <person name="Bhattacharya S.S."/>
            <person name="Shirouzu T."/>
            <person name="Yoshinaga Y."/>
            <person name="Martin F.M."/>
            <person name="Grigoriev I.V."/>
            <person name="Hibbett D.S."/>
        </authorList>
    </citation>
    <scope>NUCLEOTIDE SEQUENCE [LARGE SCALE GENOMIC DNA]</scope>
    <source>
        <strain evidence="1 2">93-53</strain>
    </source>
</reference>